<dbReference type="GO" id="GO:0003723">
    <property type="term" value="F:RNA binding"/>
    <property type="evidence" value="ECO:0007669"/>
    <property type="project" value="UniProtKB-KW"/>
</dbReference>
<evidence type="ECO:0000256" key="3">
    <source>
        <dbReference type="PROSITE-ProRule" id="PRU00182"/>
    </source>
</evidence>
<dbReference type="InterPro" id="IPR020103">
    <property type="entry name" value="PsdUridine_synth_cat_dom_sf"/>
</dbReference>
<dbReference type="InterPro" id="IPR002942">
    <property type="entry name" value="S4_RNA-bd"/>
</dbReference>
<dbReference type="CDD" id="cd00165">
    <property type="entry name" value="S4"/>
    <property type="match status" value="1"/>
</dbReference>
<dbReference type="Gene3D" id="3.10.290.10">
    <property type="entry name" value="RNA-binding S4 domain"/>
    <property type="match status" value="1"/>
</dbReference>
<dbReference type="SUPFAM" id="SSF55120">
    <property type="entry name" value="Pseudouridine synthase"/>
    <property type="match status" value="1"/>
</dbReference>
<gene>
    <name evidence="6" type="ORF">H5P30_07155</name>
</gene>
<dbReference type="PROSITE" id="PS01149">
    <property type="entry name" value="PSI_RSU"/>
    <property type="match status" value="1"/>
</dbReference>
<dbReference type="InterPro" id="IPR036986">
    <property type="entry name" value="S4_RNA-bd_sf"/>
</dbReference>
<dbReference type="GO" id="GO:0000455">
    <property type="term" value="P:enzyme-directed rRNA pseudouridine synthesis"/>
    <property type="evidence" value="ECO:0007669"/>
    <property type="project" value="UniProtKB-ARBA"/>
</dbReference>
<dbReference type="PANTHER" id="PTHR47683">
    <property type="entry name" value="PSEUDOURIDINE SYNTHASE FAMILY PROTEIN-RELATED"/>
    <property type="match status" value="1"/>
</dbReference>
<dbReference type="SUPFAM" id="SSF55174">
    <property type="entry name" value="Alpha-L RNA-binding motif"/>
    <property type="match status" value="1"/>
</dbReference>
<dbReference type="PROSITE" id="PS50889">
    <property type="entry name" value="S4"/>
    <property type="match status" value="1"/>
</dbReference>
<dbReference type="InterPro" id="IPR006145">
    <property type="entry name" value="PsdUridine_synth_RsuA/RluA"/>
</dbReference>
<keyword evidence="7" id="KW-1185">Reference proteome</keyword>
<protein>
    <recommendedName>
        <fullName evidence="4">Pseudouridine synthase</fullName>
        <ecNumber evidence="4">5.4.99.-</ecNumber>
    </recommendedName>
</protein>
<dbReference type="Gene3D" id="3.30.70.1560">
    <property type="entry name" value="Alpha-L RNA-binding motif"/>
    <property type="match status" value="1"/>
</dbReference>
<comment type="similarity">
    <text evidence="1 4">Belongs to the pseudouridine synthase RsuA family.</text>
</comment>
<evidence type="ECO:0000259" key="5">
    <source>
        <dbReference type="SMART" id="SM00363"/>
    </source>
</evidence>
<dbReference type="Pfam" id="PF00849">
    <property type="entry name" value="PseudoU_synth_2"/>
    <property type="match status" value="1"/>
</dbReference>
<dbReference type="SMART" id="SM00363">
    <property type="entry name" value="S4"/>
    <property type="match status" value="1"/>
</dbReference>
<evidence type="ECO:0000256" key="1">
    <source>
        <dbReference type="ARBA" id="ARBA00008348"/>
    </source>
</evidence>
<dbReference type="InterPro" id="IPR050343">
    <property type="entry name" value="RsuA_PseudoU_synthase"/>
</dbReference>
<evidence type="ECO:0000313" key="6">
    <source>
        <dbReference type="EMBL" id="MBC2601554.1"/>
    </source>
</evidence>
<dbReference type="InterPro" id="IPR020094">
    <property type="entry name" value="TruA/RsuA/RluB/E/F_N"/>
</dbReference>
<feature type="domain" description="RNA-binding S4" evidence="5">
    <location>
        <begin position="9"/>
        <end position="68"/>
    </location>
</feature>
<dbReference type="FunFam" id="3.10.290.10:FF:000003">
    <property type="entry name" value="Pseudouridine synthase"/>
    <property type="match status" value="1"/>
</dbReference>
<evidence type="ECO:0000313" key="7">
    <source>
        <dbReference type="Proteomes" id="UP000525652"/>
    </source>
</evidence>
<organism evidence="6 7">
    <name type="scientific">Puniceicoccus vermicola</name>
    <dbReference type="NCBI Taxonomy" id="388746"/>
    <lineage>
        <taxon>Bacteria</taxon>
        <taxon>Pseudomonadati</taxon>
        <taxon>Verrucomicrobiota</taxon>
        <taxon>Opitutia</taxon>
        <taxon>Puniceicoccales</taxon>
        <taxon>Puniceicoccaceae</taxon>
        <taxon>Puniceicoccus</taxon>
    </lineage>
</organism>
<dbReference type="CDD" id="cd02870">
    <property type="entry name" value="PseudoU_synth_RsuA_like"/>
    <property type="match status" value="1"/>
</dbReference>
<dbReference type="InterPro" id="IPR018496">
    <property type="entry name" value="PsdUridine_synth_RsuA/RluB_CS"/>
</dbReference>
<dbReference type="AlphaFoldDB" id="A0A7X1AXG8"/>
<comment type="caution">
    <text evidence="6">The sequence shown here is derived from an EMBL/GenBank/DDBJ whole genome shotgun (WGS) entry which is preliminary data.</text>
</comment>
<dbReference type="GO" id="GO:0120159">
    <property type="term" value="F:rRNA pseudouridine synthase activity"/>
    <property type="evidence" value="ECO:0007669"/>
    <property type="project" value="UniProtKB-ARBA"/>
</dbReference>
<evidence type="ECO:0000256" key="4">
    <source>
        <dbReference type="RuleBase" id="RU003887"/>
    </source>
</evidence>
<dbReference type="NCBIfam" id="TIGR00093">
    <property type="entry name" value="pseudouridine synthase"/>
    <property type="match status" value="1"/>
</dbReference>
<dbReference type="Proteomes" id="UP000525652">
    <property type="component" value="Unassembled WGS sequence"/>
</dbReference>
<keyword evidence="3" id="KW-0694">RNA-binding</keyword>
<dbReference type="InterPro" id="IPR042092">
    <property type="entry name" value="PsdUridine_s_RsuA/RluB/E/F_cat"/>
</dbReference>
<dbReference type="EC" id="5.4.99.-" evidence="4"/>
<sequence length="249" mass="28515">MPASVKSEIRLQKFLSQSGVCSRRKAEELIREGRVEVDDRIALIGESIVAGSAVVRVDGKRIIARQQDHLTLVLNKPRHYVCTNADPHQDQTVFDLLPKIWQDPRMICAGRLDKDTEGLLILTTDGDLAQRLTHPSKRVIKRYQVRVQRDLQGDDIPKLLRGRTLEGQWLQFDKIIPPKHKGSEFEVHLDHGKKREIRRLLESFGYLVKKLKRTQIGAYKMRGLARGQARPLKSSEIKALLAPARENER</sequence>
<proteinExistence type="inferred from homology"/>
<keyword evidence="2 4" id="KW-0413">Isomerase</keyword>
<reference evidence="6 7" key="1">
    <citation type="submission" date="2020-07" db="EMBL/GenBank/DDBJ databases">
        <authorList>
            <person name="Feng X."/>
        </authorList>
    </citation>
    <scope>NUCLEOTIDE SEQUENCE [LARGE SCALE GENOMIC DNA]</scope>
    <source>
        <strain evidence="6 7">JCM14086</strain>
    </source>
</reference>
<dbReference type="EMBL" id="JACHVA010000053">
    <property type="protein sequence ID" value="MBC2601554.1"/>
    <property type="molecule type" value="Genomic_DNA"/>
</dbReference>
<dbReference type="Gene3D" id="3.30.70.580">
    <property type="entry name" value="Pseudouridine synthase I, catalytic domain, N-terminal subdomain"/>
    <property type="match status" value="1"/>
</dbReference>
<dbReference type="RefSeq" id="WP_185692263.1">
    <property type="nucleotide sequence ID" value="NZ_JBEPNX010000001.1"/>
</dbReference>
<dbReference type="PANTHER" id="PTHR47683:SF2">
    <property type="entry name" value="RNA-BINDING S4 DOMAIN-CONTAINING PROTEIN"/>
    <property type="match status" value="1"/>
</dbReference>
<evidence type="ECO:0000256" key="2">
    <source>
        <dbReference type="ARBA" id="ARBA00023235"/>
    </source>
</evidence>
<dbReference type="Pfam" id="PF01479">
    <property type="entry name" value="S4"/>
    <property type="match status" value="1"/>
</dbReference>
<accession>A0A7X1AXG8</accession>
<name>A0A7X1AXG8_9BACT</name>
<dbReference type="InterPro" id="IPR000748">
    <property type="entry name" value="PsdUridine_synth_RsuA/RluB/E/F"/>
</dbReference>